<reference evidence="1" key="1">
    <citation type="submission" date="2018-02" db="EMBL/GenBank/DDBJ databases">
        <title>Rhizophora mucronata_Transcriptome.</title>
        <authorList>
            <person name="Meera S.P."/>
            <person name="Sreeshan A."/>
            <person name="Augustine A."/>
        </authorList>
    </citation>
    <scope>NUCLEOTIDE SEQUENCE</scope>
    <source>
        <tissue evidence="1">Leaf</tissue>
    </source>
</reference>
<dbReference type="AlphaFoldDB" id="A0A2P2NJE2"/>
<name>A0A2P2NJE2_RHIMU</name>
<evidence type="ECO:0000313" key="1">
    <source>
        <dbReference type="EMBL" id="MBX42577.1"/>
    </source>
</evidence>
<protein>
    <submittedName>
        <fullName evidence="1">Uncharacterized protein</fullName>
    </submittedName>
</protein>
<accession>A0A2P2NJE2</accession>
<dbReference type="EMBL" id="GGEC01062093">
    <property type="protein sequence ID" value="MBX42577.1"/>
    <property type="molecule type" value="Transcribed_RNA"/>
</dbReference>
<organism evidence="1">
    <name type="scientific">Rhizophora mucronata</name>
    <name type="common">Asiatic mangrove</name>
    <dbReference type="NCBI Taxonomy" id="61149"/>
    <lineage>
        <taxon>Eukaryota</taxon>
        <taxon>Viridiplantae</taxon>
        <taxon>Streptophyta</taxon>
        <taxon>Embryophyta</taxon>
        <taxon>Tracheophyta</taxon>
        <taxon>Spermatophyta</taxon>
        <taxon>Magnoliopsida</taxon>
        <taxon>eudicotyledons</taxon>
        <taxon>Gunneridae</taxon>
        <taxon>Pentapetalae</taxon>
        <taxon>rosids</taxon>
        <taxon>fabids</taxon>
        <taxon>Malpighiales</taxon>
        <taxon>Rhizophoraceae</taxon>
        <taxon>Rhizophora</taxon>
    </lineage>
</organism>
<proteinExistence type="predicted"/>
<sequence length="17" mass="2161">MIILKQLKMKLFRTYSF</sequence>